<evidence type="ECO:0000313" key="1">
    <source>
        <dbReference type="EMBL" id="VEL20842.1"/>
    </source>
</evidence>
<name>A0A3S5BVX1_9PLAT</name>
<feature type="non-terminal residue" evidence="1">
    <location>
        <position position="416"/>
    </location>
</feature>
<dbReference type="OrthoDB" id="6251695at2759"/>
<keyword evidence="2" id="KW-1185">Reference proteome</keyword>
<proteinExistence type="predicted"/>
<reference evidence="1" key="1">
    <citation type="submission" date="2018-11" db="EMBL/GenBank/DDBJ databases">
        <authorList>
            <consortium name="Pathogen Informatics"/>
        </authorList>
    </citation>
    <scope>NUCLEOTIDE SEQUENCE</scope>
</reference>
<sequence length="416" mass="47211">MYSTTMPSVELTSGRCWSFGRHALLPEAHIWVVWRLLQCRKCHLRILYQSLAARELKSELEKNCSLTFFIGFRHQRIARHHFHSLTRLIRAVLLGLAMKRHASTDEDLYCFGSSLSNKFHIISSKAWVCIEHGRELFDMLYNTDEDTFVVRADSNHSVPIAADERYAQLILPPGRSNFFRCCLRMDKLRPSIPAPLESSSSASTVIDFSLGSAPADPSSTSHLLASANSRWSSFYEASNSLSILDEPPSECLSHGWSTESLSNSFSCMPSTMCDYQATRIALAQGPRVRFPERSPVTAIHNLVRYSLASKLERSNRIWEWNSFHRLIEARNRVTSHMNAESDEEENSLASTEDGSEINNYNDIKKVGLIYEVDKIHPHFCDHIETSRFINEKVFSPPVFSLALVPGKPVEAEAQLQ</sequence>
<comment type="caution">
    <text evidence="1">The sequence shown here is derived from an EMBL/GenBank/DDBJ whole genome shotgun (WGS) entry which is preliminary data.</text>
</comment>
<dbReference type="Proteomes" id="UP000784294">
    <property type="component" value="Unassembled WGS sequence"/>
</dbReference>
<accession>A0A3S5BVX1</accession>
<organism evidence="1 2">
    <name type="scientific">Protopolystoma xenopodis</name>
    <dbReference type="NCBI Taxonomy" id="117903"/>
    <lineage>
        <taxon>Eukaryota</taxon>
        <taxon>Metazoa</taxon>
        <taxon>Spiralia</taxon>
        <taxon>Lophotrochozoa</taxon>
        <taxon>Platyhelminthes</taxon>
        <taxon>Monogenea</taxon>
        <taxon>Polyopisthocotylea</taxon>
        <taxon>Polystomatidea</taxon>
        <taxon>Polystomatidae</taxon>
        <taxon>Protopolystoma</taxon>
    </lineage>
</organism>
<evidence type="ECO:0000313" key="2">
    <source>
        <dbReference type="Proteomes" id="UP000784294"/>
    </source>
</evidence>
<gene>
    <name evidence="1" type="ORF">PXEA_LOCUS14282</name>
</gene>
<protein>
    <submittedName>
        <fullName evidence="1">Uncharacterized protein</fullName>
    </submittedName>
</protein>
<dbReference type="EMBL" id="CAAALY010048237">
    <property type="protein sequence ID" value="VEL20842.1"/>
    <property type="molecule type" value="Genomic_DNA"/>
</dbReference>
<dbReference type="AlphaFoldDB" id="A0A3S5BVX1"/>